<evidence type="ECO:0000256" key="6">
    <source>
        <dbReference type="ARBA" id="ARBA00023134"/>
    </source>
</evidence>
<dbReference type="Gene3D" id="3.40.50.300">
    <property type="entry name" value="P-loop containing nucleotide triphosphate hydrolases"/>
    <property type="match status" value="1"/>
</dbReference>
<keyword evidence="3 7" id="KW-0963">Cytoplasm</keyword>
<comment type="function">
    <text evidence="7">Increases the formation of ribosomal termination complexes and stimulates activities of RF-1 and RF-2. It binds guanine nucleotides and has strong preference for UGA stop codons. It may interact directly with the ribosome. The stimulation of RF-1 and RF-2 is significantly reduced by GTP and GDP, but not by GMP.</text>
</comment>
<feature type="domain" description="Tr-type G" evidence="9">
    <location>
        <begin position="8"/>
        <end position="276"/>
    </location>
</feature>
<dbReference type="PANTHER" id="PTHR43556">
    <property type="entry name" value="PEPTIDE CHAIN RELEASE FACTOR RF3"/>
    <property type="match status" value="1"/>
</dbReference>
<evidence type="ECO:0000313" key="11">
    <source>
        <dbReference type="Proteomes" id="UP001500936"/>
    </source>
</evidence>
<dbReference type="PRINTS" id="PR00315">
    <property type="entry name" value="ELONGATNFCT"/>
</dbReference>
<keyword evidence="4 7" id="KW-0547">Nucleotide-binding</keyword>
<dbReference type="SUPFAM" id="SSF50447">
    <property type="entry name" value="Translation proteins"/>
    <property type="match status" value="1"/>
</dbReference>
<dbReference type="Gene3D" id="3.30.70.3280">
    <property type="entry name" value="Peptide chain release factor 3, domain III"/>
    <property type="match status" value="1"/>
</dbReference>
<dbReference type="InterPro" id="IPR035647">
    <property type="entry name" value="EFG_III/V"/>
</dbReference>
<dbReference type="Pfam" id="PF00009">
    <property type="entry name" value="GTP_EFTU"/>
    <property type="match status" value="1"/>
</dbReference>
<protein>
    <recommendedName>
        <fullName evidence="7 8">Peptide chain release factor 3</fullName>
        <shortName evidence="7">RF-3</shortName>
    </recommendedName>
</protein>
<keyword evidence="6 7" id="KW-0342">GTP-binding</keyword>
<dbReference type="Proteomes" id="UP001500936">
    <property type="component" value="Unassembled WGS sequence"/>
</dbReference>
<dbReference type="InterPro" id="IPR009000">
    <property type="entry name" value="Transl_B-barrel_sf"/>
</dbReference>
<comment type="subcellular location">
    <subcellularLocation>
        <location evidence="1 7">Cytoplasm</location>
    </subcellularLocation>
</comment>
<feature type="binding site" evidence="7">
    <location>
        <begin position="17"/>
        <end position="24"/>
    </location>
    <ligand>
        <name>GTP</name>
        <dbReference type="ChEBI" id="CHEBI:37565"/>
    </ligand>
</feature>
<evidence type="ECO:0000256" key="3">
    <source>
        <dbReference type="ARBA" id="ARBA00022490"/>
    </source>
</evidence>
<feature type="binding site" evidence="7">
    <location>
        <begin position="139"/>
        <end position="142"/>
    </location>
    <ligand>
        <name>GTP</name>
        <dbReference type="ChEBI" id="CHEBI:37565"/>
    </ligand>
</feature>
<dbReference type="PROSITE" id="PS51722">
    <property type="entry name" value="G_TR_2"/>
    <property type="match status" value="1"/>
</dbReference>
<gene>
    <name evidence="7" type="primary">prfC</name>
    <name evidence="10" type="ORF">GCM10023187_22600</name>
</gene>
<organism evidence="10 11">
    <name type="scientific">Nibrella viscosa</name>
    <dbReference type="NCBI Taxonomy" id="1084524"/>
    <lineage>
        <taxon>Bacteria</taxon>
        <taxon>Pseudomonadati</taxon>
        <taxon>Bacteroidota</taxon>
        <taxon>Cytophagia</taxon>
        <taxon>Cytophagales</taxon>
        <taxon>Spirosomataceae</taxon>
        <taxon>Nibrella</taxon>
    </lineage>
</organism>
<evidence type="ECO:0000256" key="4">
    <source>
        <dbReference type="ARBA" id="ARBA00022741"/>
    </source>
</evidence>
<dbReference type="SUPFAM" id="SSF52540">
    <property type="entry name" value="P-loop containing nucleoside triphosphate hydrolases"/>
    <property type="match status" value="1"/>
</dbReference>
<dbReference type="RefSeq" id="WP_345267053.1">
    <property type="nucleotide sequence ID" value="NZ_BAABHB010000003.1"/>
</dbReference>
<dbReference type="CDD" id="cd04169">
    <property type="entry name" value="RF3"/>
    <property type="match status" value="1"/>
</dbReference>
<evidence type="ECO:0000259" key="9">
    <source>
        <dbReference type="PROSITE" id="PS51722"/>
    </source>
</evidence>
<comment type="caution">
    <text evidence="10">The sequence shown here is derived from an EMBL/GenBank/DDBJ whole genome shotgun (WGS) entry which is preliminary data.</text>
</comment>
<dbReference type="SUPFAM" id="SSF54980">
    <property type="entry name" value="EF-G C-terminal domain-like"/>
    <property type="match status" value="1"/>
</dbReference>
<dbReference type="PANTHER" id="PTHR43556:SF2">
    <property type="entry name" value="PEPTIDE CHAIN RELEASE FACTOR RF3"/>
    <property type="match status" value="1"/>
</dbReference>
<proteinExistence type="inferred from homology"/>
<dbReference type="Pfam" id="PF16658">
    <property type="entry name" value="RF3_C"/>
    <property type="match status" value="1"/>
</dbReference>
<dbReference type="InterPro" id="IPR004548">
    <property type="entry name" value="PrfC"/>
</dbReference>
<dbReference type="InterPro" id="IPR031157">
    <property type="entry name" value="G_TR_CS"/>
</dbReference>
<dbReference type="InterPro" id="IPR000795">
    <property type="entry name" value="T_Tr_GTP-bd_dom"/>
</dbReference>
<evidence type="ECO:0000313" key="10">
    <source>
        <dbReference type="EMBL" id="GAA4404821.1"/>
    </source>
</evidence>
<dbReference type="InterPro" id="IPR005225">
    <property type="entry name" value="Small_GTP-bd"/>
</dbReference>
<evidence type="ECO:0000256" key="1">
    <source>
        <dbReference type="ARBA" id="ARBA00004496"/>
    </source>
</evidence>
<accession>A0ABP8KEN0</accession>
<keyword evidence="5 7" id="KW-0648">Protein biosynthesis</keyword>
<sequence>MSIHQEIGRRRTFAIISHPDAGKTTLTEKLLLFGGAIQTAGAVKSNKIKKSATSDFMEIEKQRGISVATSVMTFHYNDLKINILDTPGHKDFAEDTYRTLTAVDSVILVIDCVKGVEEQTERLMEVCRMRDTPVIIFVNKLDREGKNPFDLLDELEEKLNIRVRPLTWPVNMGSDFKGVYSLYEKKLYFFKVNKTKVEDDVLPIDLDGTLLDEKLGARDAAQLREDVELIEGVYDPFDPDTYRAGQLAPVFFGSAVNNFGVKELLDTFCEISPEPISRPTDKRVVNPDEKNFSGFIFKIHANLDPRHRDRIAFLRICSGKFERNKFYHHTRLDKDVRFASPFSFMADSKSLVEEGFPGDVVGLYDTGTFKIGDTLTEGEELQFQGIPSFSPEIFKELINTDPMKSKQLEKGIQQLTDEGVAQLFTLSVGNRKIVGTVGDLQFDVIQYRLEHEYGAKCRWVPMNISRACWITSDDKKKLNEFIRLKGLQIAYDKDQNPVFLADSDWMLRMNRDNNPDIKFHLTSEFKTAVEF</sequence>
<evidence type="ECO:0000256" key="2">
    <source>
        <dbReference type="ARBA" id="ARBA00009978"/>
    </source>
</evidence>
<reference evidence="11" key="1">
    <citation type="journal article" date="2019" name="Int. J. Syst. Evol. Microbiol.">
        <title>The Global Catalogue of Microorganisms (GCM) 10K type strain sequencing project: providing services to taxonomists for standard genome sequencing and annotation.</title>
        <authorList>
            <consortium name="The Broad Institute Genomics Platform"/>
            <consortium name="The Broad Institute Genome Sequencing Center for Infectious Disease"/>
            <person name="Wu L."/>
            <person name="Ma J."/>
        </authorList>
    </citation>
    <scope>NUCLEOTIDE SEQUENCE [LARGE SCALE GENOMIC DNA]</scope>
    <source>
        <strain evidence="11">JCM 17925</strain>
    </source>
</reference>
<dbReference type="Pfam" id="PF22042">
    <property type="entry name" value="EF-G_D2"/>
    <property type="match status" value="1"/>
</dbReference>
<dbReference type="Gene3D" id="2.40.30.10">
    <property type="entry name" value="Translation factors"/>
    <property type="match status" value="1"/>
</dbReference>
<dbReference type="InterPro" id="IPR027417">
    <property type="entry name" value="P-loop_NTPase"/>
</dbReference>
<dbReference type="InterPro" id="IPR041732">
    <property type="entry name" value="RF3_GTP-bd"/>
</dbReference>
<dbReference type="InterPro" id="IPR053905">
    <property type="entry name" value="EF-G-like_DII"/>
</dbReference>
<dbReference type="NCBIfam" id="TIGR00231">
    <property type="entry name" value="small_GTP"/>
    <property type="match status" value="1"/>
</dbReference>
<dbReference type="NCBIfam" id="NF001964">
    <property type="entry name" value="PRK00741.1"/>
    <property type="match status" value="1"/>
</dbReference>
<dbReference type="PROSITE" id="PS00301">
    <property type="entry name" value="G_TR_1"/>
    <property type="match status" value="1"/>
</dbReference>
<evidence type="ECO:0000256" key="5">
    <source>
        <dbReference type="ARBA" id="ARBA00022917"/>
    </source>
</evidence>
<feature type="binding site" evidence="7">
    <location>
        <begin position="85"/>
        <end position="89"/>
    </location>
    <ligand>
        <name>GTP</name>
        <dbReference type="ChEBI" id="CHEBI:37565"/>
    </ligand>
</feature>
<comment type="similarity">
    <text evidence="2 7">Belongs to the TRAFAC class translation factor GTPase superfamily. Classic translation factor GTPase family. PrfC subfamily.</text>
</comment>
<name>A0ABP8KEN0_9BACT</name>
<evidence type="ECO:0000256" key="7">
    <source>
        <dbReference type="HAMAP-Rule" id="MF_00072"/>
    </source>
</evidence>
<evidence type="ECO:0000256" key="8">
    <source>
        <dbReference type="NCBIfam" id="TIGR00503"/>
    </source>
</evidence>
<keyword evidence="11" id="KW-1185">Reference proteome</keyword>
<dbReference type="InterPro" id="IPR038467">
    <property type="entry name" value="RF3_dom_3_sf"/>
</dbReference>
<dbReference type="EMBL" id="BAABHB010000003">
    <property type="protein sequence ID" value="GAA4404821.1"/>
    <property type="molecule type" value="Genomic_DNA"/>
</dbReference>
<dbReference type="InterPro" id="IPR032090">
    <property type="entry name" value="RF3_C"/>
</dbReference>
<dbReference type="NCBIfam" id="TIGR00503">
    <property type="entry name" value="prfC"/>
    <property type="match status" value="1"/>
</dbReference>
<dbReference type="HAMAP" id="MF_00072">
    <property type="entry name" value="Rel_fac_3"/>
    <property type="match status" value="1"/>
</dbReference>